<dbReference type="InterPro" id="IPR046347">
    <property type="entry name" value="bZIP_sf"/>
</dbReference>
<sequence>MTEQLSSNPNPYYTTHSSHGWKEDQSNSTHPSSPDFQQRKVASRRRKAQNPSIDNPASPRVQPPFPHNTSPHLPILPPPIATSYQNPMPNTVIMSPASILDQSSSPTDPLPFTRPMSHIHLPSPDMLQLRHSVPPAIPVFPSMANMSSSLPSSSFATSALPAYSLSNSFPPTSMSELSPSPGADNDEGFSSYAQSEAMNEETAHIQVRSGVLKSLTSDERKQRRLLRNRLAAKECRKKKKAYVIELEDKVQQLEGENSQLKSEIQQLNTKLNSSTW</sequence>
<keyword evidence="5" id="KW-0804">Transcription</keyword>
<gene>
    <name evidence="10" type="ORF">K7432_002265</name>
</gene>
<comment type="subcellular location">
    <subcellularLocation>
        <location evidence="1">Nucleus</location>
    </subcellularLocation>
</comment>
<evidence type="ECO:0000259" key="9">
    <source>
        <dbReference type="PROSITE" id="PS50217"/>
    </source>
</evidence>
<dbReference type="PANTHER" id="PTHR47416">
    <property type="entry name" value="BASIC-LEUCINE ZIPPER TRANSCRIPTION FACTOR F-RELATED"/>
    <property type="match status" value="1"/>
</dbReference>
<feature type="domain" description="BZIP" evidence="9">
    <location>
        <begin position="218"/>
        <end position="272"/>
    </location>
</feature>
<evidence type="ECO:0000313" key="11">
    <source>
        <dbReference type="Proteomes" id="UP001479436"/>
    </source>
</evidence>
<dbReference type="PROSITE" id="PS00036">
    <property type="entry name" value="BZIP_BASIC"/>
    <property type="match status" value="1"/>
</dbReference>
<dbReference type="Gene3D" id="1.20.5.170">
    <property type="match status" value="1"/>
</dbReference>
<dbReference type="PROSITE" id="PS50217">
    <property type="entry name" value="BZIP"/>
    <property type="match status" value="1"/>
</dbReference>
<evidence type="ECO:0000256" key="4">
    <source>
        <dbReference type="ARBA" id="ARBA00023125"/>
    </source>
</evidence>
<keyword evidence="6" id="KW-0539">Nucleus</keyword>
<comment type="similarity">
    <text evidence="2">Belongs to the bZIP family.</text>
</comment>
<protein>
    <recommendedName>
        <fullName evidence="9">BZIP domain-containing protein</fullName>
    </recommendedName>
</protein>
<reference evidence="10 11" key="1">
    <citation type="submission" date="2023-04" db="EMBL/GenBank/DDBJ databases">
        <title>Genome of Basidiobolus ranarum AG-B5.</title>
        <authorList>
            <person name="Stajich J.E."/>
            <person name="Carter-House D."/>
            <person name="Gryganskyi A."/>
        </authorList>
    </citation>
    <scope>NUCLEOTIDE SEQUENCE [LARGE SCALE GENOMIC DNA]</scope>
    <source>
        <strain evidence="10 11">AG-B5</strain>
    </source>
</reference>
<keyword evidence="11" id="KW-1185">Reference proteome</keyword>
<dbReference type="InterPro" id="IPR004827">
    <property type="entry name" value="bZIP"/>
</dbReference>
<evidence type="ECO:0000256" key="3">
    <source>
        <dbReference type="ARBA" id="ARBA00023015"/>
    </source>
</evidence>
<dbReference type="Pfam" id="PF00170">
    <property type="entry name" value="bZIP_1"/>
    <property type="match status" value="1"/>
</dbReference>
<feature type="compositionally biased region" description="Polar residues" evidence="8">
    <location>
        <begin position="1"/>
        <end position="18"/>
    </location>
</feature>
<evidence type="ECO:0000256" key="8">
    <source>
        <dbReference type="SAM" id="MobiDB-lite"/>
    </source>
</evidence>
<name>A0ABR2W851_9FUNG</name>
<evidence type="ECO:0000256" key="1">
    <source>
        <dbReference type="ARBA" id="ARBA00004123"/>
    </source>
</evidence>
<dbReference type="PANTHER" id="PTHR47416:SF8">
    <property type="entry name" value="BASIC-LEUCINE ZIPPER TRANSCRIPTION FACTOR E-RELATED"/>
    <property type="match status" value="1"/>
</dbReference>
<organism evidence="10 11">
    <name type="scientific">Basidiobolus ranarum</name>
    <dbReference type="NCBI Taxonomy" id="34480"/>
    <lineage>
        <taxon>Eukaryota</taxon>
        <taxon>Fungi</taxon>
        <taxon>Fungi incertae sedis</taxon>
        <taxon>Zoopagomycota</taxon>
        <taxon>Entomophthoromycotina</taxon>
        <taxon>Basidiobolomycetes</taxon>
        <taxon>Basidiobolales</taxon>
        <taxon>Basidiobolaceae</taxon>
        <taxon>Basidiobolus</taxon>
    </lineage>
</organism>
<evidence type="ECO:0000313" key="10">
    <source>
        <dbReference type="EMBL" id="KAK9723015.1"/>
    </source>
</evidence>
<dbReference type="Proteomes" id="UP001479436">
    <property type="component" value="Unassembled WGS sequence"/>
</dbReference>
<dbReference type="EMBL" id="JASJQH010006934">
    <property type="protein sequence ID" value="KAK9723015.1"/>
    <property type="molecule type" value="Genomic_DNA"/>
</dbReference>
<evidence type="ECO:0000256" key="2">
    <source>
        <dbReference type="ARBA" id="ARBA00007163"/>
    </source>
</evidence>
<feature type="region of interest" description="Disordered" evidence="8">
    <location>
        <begin position="1"/>
        <end position="75"/>
    </location>
</feature>
<keyword evidence="7" id="KW-0175">Coiled coil</keyword>
<dbReference type="SUPFAM" id="SSF57959">
    <property type="entry name" value="Leucine zipper domain"/>
    <property type="match status" value="1"/>
</dbReference>
<dbReference type="CDD" id="cd14690">
    <property type="entry name" value="bZIP_CREB1"/>
    <property type="match status" value="1"/>
</dbReference>
<feature type="coiled-coil region" evidence="7">
    <location>
        <begin position="236"/>
        <end position="270"/>
    </location>
</feature>
<proteinExistence type="inferred from homology"/>
<evidence type="ECO:0000256" key="5">
    <source>
        <dbReference type="ARBA" id="ARBA00023163"/>
    </source>
</evidence>
<keyword evidence="4" id="KW-0238">DNA-binding</keyword>
<accession>A0ABR2W851</accession>
<dbReference type="PRINTS" id="PR00041">
    <property type="entry name" value="LEUZIPPRCREB"/>
</dbReference>
<evidence type="ECO:0000256" key="7">
    <source>
        <dbReference type="SAM" id="Coils"/>
    </source>
</evidence>
<evidence type="ECO:0000256" key="6">
    <source>
        <dbReference type="ARBA" id="ARBA00023242"/>
    </source>
</evidence>
<dbReference type="SMART" id="SM00338">
    <property type="entry name" value="BRLZ"/>
    <property type="match status" value="1"/>
</dbReference>
<feature type="region of interest" description="Disordered" evidence="8">
    <location>
        <begin position="171"/>
        <end position="190"/>
    </location>
</feature>
<comment type="caution">
    <text evidence="10">The sequence shown here is derived from an EMBL/GenBank/DDBJ whole genome shotgun (WGS) entry which is preliminary data.</text>
</comment>
<keyword evidence="3" id="KW-0805">Transcription regulation</keyword>
<feature type="compositionally biased region" description="Polar residues" evidence="8">
    <location>
        <begin position="26"/>
        <end position="36"/>
    </location>
</feature>